<dbReference type="Pfam" id="PF08592">
    <property type="entry name" value="Anthrone_oxy"/>
    <property type="match status" value="1"/>
</dbReference>
<evidence type="ECO:0000313" key="2">
    <source>
        <dbReference type="EMBL" id="RCJ40649.1"/>
    </source>
</evidence>
<reference evidence="2" key="1">
    <citation type="submission" date="2016-04" db="EMBL/GenBank/DDBJ databases">
        <authorList>
            <person name="Tabuchi Yagui T.R."/>
        </authorList>
    </citation>
    <scope>NUCLEOTIDE SEQUENCE [LARGE SCALE GENOMIC DNA]</scope>
    <source>
        <strain evidence="2">NIES-26</strain>
    </source>
</reference>
<proteinExistence type="predicted"/>
<dbReference type="Proteomes" id="UP000252107">
    <property type="component" value="Unassembled WGS sequence"/>
</dbReference>
<dbReference type="EMBL" id="LXQD01000045">
    <property type="protein sequence ID" value="RCJ40649.1"/>
    <property type="molecule type" value="Genomic_DNA"/>
</dbReference>
<protein>
    <recommendedName>
        <fullName evidence="4">DUF1772 domain-containing protein</fullName>
    </recommendedName>
</protein>
<keyword evidence="1" id="KW-1133">Transmembrane helix</keyword>
<dbReference type="AlphaFoldDB" id="A0A367RXE7"/>
<accession>A0A367RXE7</accession>
<evidence type="ECO:0000313" key="3">
    <source>
        <dbReference type="Proteomes" id="UP000252107"/>
    </source>
</evidence>
<feature type="transmembrane region" description="Helical" evidence="1">
    <location>
        <begin position="12"/>
        <end position="35"/>
    </location>
</feature>
<feature type="transmembrane region" description="Helical" evidence="1">
    <location>
        <begin position="63"/>
        <end position="85"/>
    </location>
</feature>
<organism evidence="2 3">
    <name type="scientific">Nostoc minutum NIES-26</name>
    <dbReference type="NCBI Taxonomy" id="1844469"/>
    <lineage>
        <taxon>Bacteria</taxon>
        <taxon>Bacillati</taxon>
        <taxon>Cyanobacteriota</taxon>
        <taxon>Cyanophyceae</taxon>
        <taxon>Nostocales</taxon>
        <taxon>Nostocaceae</taxon>
        <taxon>Nostoc</taxon>
    </lineage>
</organism>
<evidence type="ECO:0008006" key="4">
    <source>
        <dbReference type="Google" id="ProtNLM"/>
    </source>
</evidence>
<sequence>MAATVLLRNHRKAFWLTLIGAISIVLMWAIWAIFIQPINQQIDGWTVTNFPSNWSDIRYQWHLYHLIRLIIAAVGMIALTLSLLVDRVKPAS</sequence>
<keyword evidence="1" id="KW-0472">Membrane</keyword>
<evidence type="ECO:0000256" key="1">
    <source>
        <dbReference type="SAM" id="Phobius"/>
    </source>
</evidence>
<gene>
    <name evidence="2" type="ORF">A6770_37480</name>
</gene>
<comment type="caution">
    <text evidence="2">The sequence shown here is derived from an EMBL/GenBank/DDBJ whole genome shotgun (WGS) entry which is preliminary data.</text>
</comment>
<keyword evidence="3" id="KW-1185">Reference proteome</keyword>
<keyword evidence="1" id="KW-0812">Transmembrane</keyword>
<dbReference type="InterPro" id="IPR013901">
    <property type="entry name" value="Anthrone_oxy"/>
</dbReference>
<name>A0A367RXE7_9NOSO</name>